<evidence type="ECO:0000256" key="8">
    <source>
        <dbReference type="ARBA" id="ARBA00023779"/>
    </source>
</evidence>
<dbReference type="InterPro" id="IPR005122">
    <property type="entry name" value="Uracil-DNA_glycosylase-like"/>
</dbReference>
<reference evidence="11 12" key="1">
    <citation type="submission" date="2018-05" db="EMBL/GenBank/DDBJ databases">
        <title>Acuticoccus sediminis sp. nov., isolated from deep-sea sediment of Indian Ocean.</title>
        <authorList>
            <person name="Liu X."/>
            <person name="Lai Q."/>
            <person name="Du Y."/>
            <person name="Sun F."/>
            <person name="Zhang X."/>
            <person name="Wang S."/>
            <person name="Shao Z."/>
        </authorList>
    </citation>
    <scope>NUCLEOTIDE SEQUENCE [LARGE SCALE GENOMIC DNA]</scope>
    <source>
        <strain evidence="11 12">PTG4-2</strain>
    </source>
</reference>
<dbReference type="Gene3D" id="3.40.470.10">
    <property type="entry name" value="Uracil-DNA glycosylase-like domain"/>
    <property type="match status" value="1"/>
</dbReference>
<keyword evidence="3" id="KW-0227">DNA damage</keyword>
<dbReference type="InterPro" id="IPR036895">
    <property type="entry name" value="Uracil-DNA_glycosylase-like_sf"/>
</dbReference>
<dbReference type="Pfam" id="PF03167">
    <property type="entry name" value="UDG"/>
    <property type="match status" value="1"/>
</dbReference>
<sequence length="229" mass="24125">MRPGSSDQPRDPDRNCPLCPRLVAYREEQRALEPDWHNAPVPTFGDTGARLLVVGLAPGRTGANRTGRPFTGDYAGVLLYAALSAAGFANGRFDARPDDGLVLTDAAVTNAVRCVPPQNKPTTAEIRACAPFLSATLAALPQVEVVLALGRIAHDAVLRTIGARLSAHPFKHGAVHSTACGLKVADSYHPSRYNVNTGVLTDAMFHAVLANVRTLVDGTEDGSAAIAAR</sequence>
<name>A0A8B2NGP1_9HYPH</name>
<dbReference type="GO" id="GO:0033958">
    <property type="term" value="F:DNA-deoxyinosine glycosylase activity"/>
    <property type="evidence" value="ECO:0007669"/>
    <property type="project" value="InterPro"/>
</dbReference>
<gene>
    <name evidence="11" type="ORF">DLJ53_30485</name>
</gene>
<evidence type="ECO:0000313" key="11">
    <source>
        <dbReference type="EMBL" id="RAH97005.1"/>
    </source>
</evidence>
<evidence type="ECO:0000256" key="5">
    <source>
        <dbReference type="ARBA" id="ARBA00023004"/>
    </source>
</evidence>
<dbReference type="CDD" id="cd10031">
    <property type="entry name" value="UDG-F5_TTUDGB_like"/>
    <property type="match status" value="1"/>
</dbReference>
<evidence type="ECO:0000256" key="3">
    <source>
        <dbReference type="ARBA" id="ARBA00022763"/>
    </source>
</evidence>
<protein>
    <recommendedName>
        <fullName evidence="9">Type-5 uracil-DNA glycosylase</fullName>
    </recommendedName>
</protein>
<evidence type="ECO:0000256" key="6">
    <source>
        <dbReference type="ARBA" id="ARBA00023014"/>
    </source>
</evidence>
<dbReference type="SUPFAM" id="SSF52141">
    <property type="entry name" value="Uracil-DNA glycosylase-like"/>
    <property type="match status" value="1"/>
</dbReference>
<dbReference type="PANTHER" id="PTHR33693:SF3">
    <property type="entry name" value="TYPE-5 URACIL-DNA GLYCOSYLASE"/>
    <property type="match status" value="1"/>
</dbReference>
<dbReference type="OrthoDB" id="9787663at2"/>
<keyword evidence="7" id="KW-0234">DNA repair</keyword>
<keyword evidence="6" id="KW-0411">Iron-sulfur</keyword>
<dbReference type="PANTHER" id="PTHR33693">
    <property type="entry name" value="TYPE-5 URACIL-DNA GLYCOSYLASE"/>
    <property type="match status" value="1"/>
</dbReference>
<evidence type="ECO:0000256" key="4">
    <source>
        <dbReference type="ARBA" id="ARBA00022801"/>
    </source>
</evidence>
<dbReference type="GO" id="GO:0051539">
    <property type="term" value="F:4 iron, 4 sulfur cluster binding"/>
    <property type="evidence" value="ECO:0007669"/>
    <property type="project" value="UniProtKB-KW"/>
</dbReference>
<dbReference type="SMART" id="SM00986">
    <property type="entry name" value="UDG"/>
    <property type="match status" value="1"/>
</dbReference>
<evidence type="ECO:0000256" key="9">
    <source>
        <dbReference type="ARBA" id="ARBA00023887"/>
    </source>
</evidence>
<evidence type="ECO:0000256" key="2">
    <source>
        <dbReference type="ARBA" id="ARBA00022723"/>
    </source>
</evidence>
<dbReference type="RefSeq" id="WP_111352113.1">
    <property type="nucleotide sequence ID" value="NZ_JAIWKD010000010.1"/>
</dbReference>
<dbReference type="InterPro" id="IPR044147">
    <property type="entry name" value="UdgB-like"/>
</dbReference>
<proteinExistence type="inferred from homology"/>
<dbReference type="GO" id="GO:0006284">
    <property type="term" value="P:base-excision repair"/>
    <property type="evidence" value="ECO:0007669"/>
    <property type="project" value="InterPro"/>
</dbReference>
<comment type="similarity">
    <text evidence="8">Belongs to the uracil-DNA glycosylase (UDG) superfamily. Type 5 (UDGb) family.</text>
</comment>
<dbReference type="AlphaFoldDB" id="A0A8B2NGP1"/>
<dbReference type="EMBL" id="QHHQ01000010">
    <property type="protein sequence ID" value="RAH97005.1"/>
    <property type="molecule type" value="Genomic_DNA"/>
</dbReference>
<dbReference type="GO" id="GO:0004844">
    <property type="term" value="F:uracil DNA N-glycosylase activity"/>
    <property type="evidence" value="ECO:0007669"/>
    <property type="project" value="InterPro"/>
</dbReference>
<evidence type="ECO:0000259" key="10">
    <source>
        <dbReference type="SMART" id="SM00986"/>
    </source>
</evidence>
<comment type="caution">
    <text evidence="11">The sequence shown here is derived from an EMBL/GenBank/DDBJ whole genome shotgun (WGS) entry which is preliminary data.</text>
</comment>
<feature type="domain" description="Uracil-DNA glycosylase-like" evidence="10">
    <location>
        <begin position="42"/>
        <end position="209"/>
    </location>
</feature>
<organism evidence="11 12">
    <name type="scientific">Acuticoccus sediminis</name>
    <dbReference type="NCBI Taxonomy" id="2184697"/>
    <lineage>
        <taxon>Bacteria</taxon>
        <taxon>Pseudomonadati</taxon>
        <taxon>Pseudomonadota</taxon>
        <taxon>Alphaproteobacteria</taxon>
        <taxon>Hyphomicrobiales</taxon>
        <taxon>Amorphaceae</taxon>
        <taxon>Acuticoccus</taxon>
    </lineage>
</organism>
<evidence type="ECO:0000256" key="1">
    <source>
        <dbReference type="ARBA" id="ARBA00022485"/>
    </source>
</evidence>
<keyword evidence="4" id="KW-0378">Hydrolase</keyword>
<accession>A0A8B2NGP1</accession>
<evidence type="ECO:0000256" key="7">
    <source>
        <dbReference type="ARBA" id="ARBA00023204"/>
    </source>
</evidence>
<dbReference type="InterPro" id="IPR051536">
    <property type="entry name" value="UDG_Type-4/5"/>
</dbReference>
<dbReference type="GO" id="GO:0046872">
    <property type="term" value="F:metal ion binding"/>
    <property type="evidence" value="ECO:0007669"/>
    <property type="project" value="UniProtKB-KW"/>
</dbReference>
<keyword evidence="12" id="KW-1185">Reference proteome</keyword>
<keyword evidence="5" id="KW-0408">Iron</keyword>
<keyword evidence="1" id="KW-0004">4Fe-4S</keyword>
<dbReference type="SMART" id="SM00987">
    <property type="entry name" value="UreE_C"/>
    <property type="match status" value="1"/>
</dbReference>
<dbReference type="Proteomes" id="UP000249590">
    <property type="component" value="Unassembled WGS sequence"/>
</dbReference>
<evidence type="ECO:0000313" key="12">
    <source>
        <dbReference type="Proteomes" id="UP000249590"/>
    </source>
</evidence>
<keyword evidence="2" id="KW-0479">Metal-binding</keyword>